<dbReference type="OMA" id="FRHPLYS"/>
<dbReference type="OrthoDB" id="5511466at2759"/>
<keyword evidence="3" id="KW-1185">Reference proteome</keyword>
<sequence length="118" mass="13641">MANTSKIANPNYSLRSEPEGGFKTLESFYPYYLGEHCNVTNRRLHILGTTFSVLITLLAMARQKPKLLLVALLQGYGFAWVGHFMFEKNKPATFRYPIYSFLCDFKMWSEVVSGKRKF</sequence>
<dbReference type="PANTHER" id="PTHR34205">
    <property type="entry name" value="TRANSMEMBRANE PROTEIN"/>
    <property type="match status" value="1"/>
</dbReference>
<evidence type="ECO:0008006" key="4">
    <source>
        <dbReference type="Google" id="ProtNLM"/>
    </source>
</evidence>
<dbReference type="Proteomes" id="UP000242180">
    <property type="component" value="Unassembled WGS sequence"/>
</dbReference>
<gene>
    <name evidence="2" type="ORF">BCR43DRAFT_492507</name>
</gene>
<protein>
    <recommendedName>
        <fullName evidence="4">DUF962 domain-containing protein</fullName>
    </recommendedName>
</protein>
<accession>A0A1X2HDR0</accession>
<dbReference type="EMBL" id="MCGN01000005">
    <property type="protein sequence ID" value="ORY96929.1"/>
    <property type="molecule type" value="Genomic_DNA"/>
</dbReference>
<comment type="caution">
    <text evidence="2">The sequence shown here is derived from an EMBL/GenBank/DDBJ whole genome shotgun (WGS) entry which is preliminary data.</text>
</comment>
<dbReference type="InterPro" id="IPR009305">
    <property type="entry name" value="Mpo1-like"/>
</dbReference>
<dbReference type="AlphaFoldDB" id="A0A1X2HDR0"/>
<proteinExistence type="predicted"/>
<feature type="transmembrane region" description="Helical" evidence="1">
    <location>
        <begin position="67"/>
        <end position="86"/>
    </location>
</feature>
<feature type="transmembrane region" description="Helical" evidence="1">
    <location>
        <begin position="44"/>
        <end position="61"/>
    </location>
</feature>
<evidence type="ECO:0000313" key="3">
    <source>
        <dbReference type="Proteomes" id="UP000242180"/>
    </source>
</evidence>
<dbReference type="PANTHER" id="PTHR34205:SF2">
    <property type="entry name" value="DUF962 DOMAIN-CONTAINING PROTEIN"/>
    <property type="match status" value="1"/>
</dbReference>
<keyword evidence="1" id="KW-0812">Transmembrane</keyword>
<dbReference type="Pfam" id="PF06127">
    <property type="entry name" value="Mpo1-like"/>
    <property type="match status" value="1"/>
</dbReference>
<reference evidence="2 3" key="1">
    <citation type="submission" date="2016-07" db="EMBL/GenBank/DDBJ databases">
        <title>Pervasive Adenine N6-methylation of Active Genes in Fungi.</title>
        <authorList>
            <consortium name="DOE Joint Genome Institute"/>
            <person name="Mondo S.J."/>
            <person name="Dannebaum R.O."/>
            <person name="Kuo R.C."/>
            <person name="Labutti K."/>
            <person name="Haridas S."/>
            <person name="Kuo A."/>
            <person name="Salamov A."/>
            <person name="Ahrendt S.R."/>
            <person name="Lipzen A."/>
            <person name="Sullivan W."/>
            <person name="Andreopoulos W.B."/>
            <person name="Clum A."/>
            <person name="Lindquist E."/>
            <person name="Daum C."/>
            <person name="Ramamoorthy G.K."/>
            <person name="Gryganskyi A."/>
            <person name="Culley D."/>
            <person name="Magnuson J.K."/>
            <person name="James T.Y."/>
            <person name="O'Malley M.A."/>
            <person name="Stajich J.E."/>
            <person name="Spatafora J.W."/>
            <person name="Visel A."/>
            <person name="Grigoriev I.V."/>
        </authorList>
    </citation>
    <scope>NUCLEOTIDE SEQUENCE [LARGE SCALE GENOMIC DNA]</scope>
    <source>
        <strain evidence="2 3">NRRL 2496</strain>
    </source>
</reference>
<evidence type="ECO:0000313" key="2">
    <source>
        <dbReference type="EMBL" id="ORY96929.1"/>
    </source>
</evidence>
<evidence type="ECO:0000256" key="1">
    <source>
        <dbReference type="SAM" id="Phobius"/>
    </source>
</evidence>
<organism evidence="2 3">
    <name type="scientific">Syncephalastrum racemosum</name>
    <name type="common">Filamentous fungus</name>
    <dbReference type="NCBI Taxonomy" id="13706"/>
    <lineage>
        <taxon>Eukaryota</taxon>
        <taxon>Fungi</taxon>
        <taxon>Fungi incertae sedis</taxon>
        <taxon>Mucoromycota</taxon>
        <taxon>Mucoromycotina</taxon>
        <taxon>Mucoromycetes</taxon>
        <taxon>Mucorales</taxon>
        <taxon>Syncephalastraceae</taxon>
        <taxon>Syncephalastrum</taxon>
    </lineage>
</organism>
<dbReference type="InParanoid" id="A0A1X2HDR0"/>
<keyword evidence="1" id="KW-0472">Membrane</keyword>
<keyword evidence="1" id="KW-1133">Transmembrane helix</keyword>
<name>A0A1X2HDR0_SYNRA</name>